<evidence type="ECO:0000313" key="1">
    <source>
        <dbReference type="EMBL" id="KAI0055690.1"/>
    </source>
</evidence>
<dbReference type="EMBL" id="MU277282">
    <property type="protein sequence ID" value="KAI0055690.1"/>
    <property type="molecule type" value="Genomic_DNA"/>
</dbReference>
<name>A0ACB8SI05_9AGAM</name>
<reference evidence="1" key="1">
    <citation type="submission" date="2021-03" db="EMBL/GenBank/DDBJ databases">
        <authorList>
            <consortium name="DOE Joint Genome Institute"/>
            <person name="Ahrendt S."/>
            <person name="Looney B.P."/>
            <person name="Miyauchi S."/>
            <person name="Morin E."/>
            <person name="Drula E."/>
            <person name="Courty P.E."/>
            <person name="Chicoki N."/>
            <person name="Fauchery L."/>
            <person name="Kohler A."/>
            <person name="Kuo A."/>
            <person name="Labutti K."/>
            <person name="Pangilinan J."/>
            <person name="Lipzen A."/>
            <person name="Riley R."/>
            <person name="Andreopoulos W."/>
            <person name="He G."/>
            <person name="Johnson J."/>
            <person name="Barry K.W."/>
            <person name="Grigoriev I.V."/>
            <person name="Nagy L."/>
            <person name="Hibbett D."/>
            <person name="Henrissat B."/>
            <person name="Matheny P.B."/>
            <person name="Labbe J."/>
            <person name="Martin F."/>
        </authorList>
    </citation>
    <scope>NUCLEOTIDE SEQUENCE</scope>
    <source>
        <strain evidence="1">HHB10654</strain>
    </source>
</reference>
<protein>
    <submittedName>
        <fullName evidence="1">Uncharacterized protein</fullName>
    </submittedName>
</protein>
<sequence>MTNLSDPRSPQGTEPSAVTATLPSMHAVLLQKLDLEARGSLMGYDRERRDLKVIDWPIGDDGKLLRPSEWDYYRRSFYFPSCLCPLFGGRDEQDVVVEREGVEYIARTPCAYESSASPESRMEGMPIIPPVPENAWVLLDRLQAMRKPGLTPEQFQSLLAQCPACEMIIARRMDKRRYIDQTERSIRGMVSSVTPSIASGSRPAAMARSRAARMRAFKEGNSLSRWTKVFSSQRFKAHSRTKALACVNSFSKSRLKCVSWTLTFTYFFDAYFL</sequence>
<comment type="caution">
    <text evidence="1">The sequence shown here is derived from an EMBL/GenBank/DDBJ whole genome shotgun (WGS) entry which is preliminary data.</text>
</comment>
<keyword evidence="2" id="KW-1185">Reference proteome</keyword>
<evidence type="ECO:0000313" key="2">
    <source>
        <dbReference type="Proteomes" id="UP000814140"/>
    </source>
</evidence>
<dbReference type="Proteomes" id="UP000814140">
    <property type="component" value="Unassembled WGS sequence"/>
</dbReference>
<gene>
    <name evidence="1" type="ORF">BV25DRAFT_1983695</name>
</gene>
<reference evidence="1" key="2">
    <citation type="journal article" date="2022" name="New Phytol.">
        <title>Evolutionary transition to the ectomycorrhizal habit in the genomes of a hyperdiverse lineage of mushroom-forming fungi.</title>
        <authorList>
            <person name="Looney B."/>
            <person name="Miyauchi S."/>
            <person name="Morin E."/>
            <person name="Drula E."/>
            <person name="Courty P.E."/>
            <person name="Kohler A."/>
            <person name="Kuo A."/>
            <person name="LaButti K."/>
            <person name="Pangilinan J."/>
            <person name="Lipzen A."/>
            <person name="Riley R."/>
            <person name="Andreopoulos W."/>
            <person name="He G."/>
            <person name="Johnson J."/>
            <person name="Nolan M."/>
            <person name="Tritt A."/>
            <person name="Barry K.W."/>
            <person name="Grigoriev I.V."/>
            <person name="Nagy L.G."/>
            <person name="Hibbett D."/>
            <person name="Henrissat B."/>
            <person name="Matheny P.B."/>
            <person name="Labbe J."/>
            <person name="Martin F.M."/>
        </authorList>
    </citation>
    <scope>NUCLEOTIDE SEQUENCE</scope>
    <source>
        <strain evidence="1">HHB10654</strain>
    </source>
</reference>
<accession>A0ACB8SI05</accession>
<proteinExistence type="predicted"/>
<organism evidence="1 2">
    <name type="scientific">Artomyces pyxidatus</name>
    <dbReference type="NCBI Taxonomy" id="48021"/>
    <lineage>
        <taxon>Eukaryota</taxon>
        <taxon>Fungi</taxon>
        <taxon>Dikarya</taxon>
        <taxon>Basidiomycota</taxon>
        <taxon>Agaricomycotina</taxon>
        <taxon>Agaricomycetes</taxon>
        <taxon>Russulales</taxon>
        <taxon>Auriscalpiaceae</taxon>
        <taxon>Artomyces</taxon>
    </lineage>
</organism>